<keyword evidence="5" id="KW-0456">Lyase</keyword>
<dbReference type="PANTHER" id="PTHR11999">
    <property type="entry name" value="GROUP II PYRIDOXAL-5-PHOSPHATE DECARBOXYLASE"/>
    <property type="match status" value="1"/>
</dbReference>
<dbReference type="Proteomes" id="UP000729402">
    <property type="component" value="Unassembled WGS sequence"/>
</dbReference>
<evidence type="ECO:0008006" key="10">
    <source>
        <dbReference type="Google" id="ProtNLM"/>
    </source>
</evidence>
<keyword evidence="9" id="KW-1185">Reference proteome</keyword>
<feature type="region of interest" description="Disordered" evidence="7">
    <location>
        <begin position="1"/>
        <end position="22"/>
    </location>
</feature>
<organism evidence="8 9">
    <name type="scientific">Zizania palustris</name>
    <name type="common">Northern wild rice</name>
    <dbReference type="NCBI Taxonomy" id="103762"/>
    <lineage>
        <taxon>Eukaryota</taxon>
        <taxon>Viridiplantae</taxon>
        <taxon>Streptophyta</taxon>
        <taxon>Embryophyta</taxon>
        <taxon>Tracheophyta</taxon>
        <taxon>Spermatophyta</taxon>
        <taxon>Magnoliopsida</taxon>
        <taxon>Liliopsida</taxon>
        <taxon>Poales</taxon>
        <taxon>Poaceae</taxon>
        <taxon>BOP clade</taxon>
        <taxon>Oryzoideae</taxon>
        <taxon>Oryzeae</taxon>
        <taxon>Zizaniinae</taxon>
        <taxon>Zizania</taxon>
    </lineage>
</organism>
<reference evidence="8" key="1">
    <citation type="journal article" date="2021" name="bioRxiv">
        <title>Whole Genome Assembly and Annotation of Northern Wild Rice, Zizania palustris L., Supports a Whole Genome Duplication in the Zizania Genus.</title>
        <authorList>
            <person name="Haas M."/>
            <person name="Kono T."/>
            <person name="Macchietto M."/>
            <person name="Millas R."/>
            <person name="McGilp L."/>
            <person name="Shao M."/>
            <person name="Duquette J."/>
            <person name="Hirsch C.N."/>
            <person name="Kimball J."/>
        </authorList>
    </citation>
    <scope>NUCLEOTIDE SEQUENCE</scope>
    <source>
        <tissue evidence="8">Fresh leaf tissue</tissue>
    </source>
</reference>
<dbReference type="EMBL" id="JAAALK010000288">
    <property type="protein sequence ID" value="KAG8055261.1"/>
    <property type="molecule type" value="Genomic_DNA"/>
</dbReference>
<evidence type="ECO:0000256" key="1">
    <source>
        <dbReference type="ARBA" id="ARBA00001933"/>
    </source>
</evidence>
<reference evidence="8" key="2">
    <citation type="submission" date="2021-02" db="EMBL/GenBank/DDBJ databases">
        <authorList>
            <person name="Kimball J.A."/>
            <person name="Haas M.W."/>
            <person name="Macchietto M."/>
            <person name="Kono T."/>
            <person name="Duquette J."/>
            <person name="Shao M."/>
        </authorList>
    </citation>
    <scope>NUCLEOTIDE SEQUENCE</scope>
    <source>
        <tissue evidence="8">Fresh leaf tissue</tissue>
    </source>
</reference>
<name>A0A8J5VDA7_ZIZPA</name>
<proteinExistence type="inferred from homology"/>
<dbReference type="GO" id="GO:0019752">
    <property type="term" value="P:carboxylic acid metabolic process"/>
    <property type="evidence" value="ECO:0007669"/>
    <property type="project" value="InterPro"/>
</dbReference>
<evidence type="ECO:0000256" key="7">
    <source>
        <dbReference type="SAM" id="MobiDB-lite"/>
    </source>
</evidence>
<dbReference type="InterPro" id="IPR010977">
    <property type="entry name" value="Aromatic_deC"/>
</dbReference>
<dbReference type="GO" id="GO:0046189">
    <property type="term" value="P:phenol-containing compound biosynthetic process"/>
    <property type="evidence" value="ECO:0007669"/>
    <property type="project" value="UniProtKB-ARBA"/>
</dbReference>
<dbReference type="GO" id="GO:0016831">
    <property type="term" value="F:carboxy-lyase activity"/>
    <property type="evidence" value="ECO:0007669"/>
    <property type="project" value="UniProtKB-KW"/>
</dbReference>
<dbReference type="FunFam" id="3.40.640.10:FF:000025">
    <property type="entry name" value="Histidine decarboxylase"/>
    <property type="match status" value="1"/>
</dbReference>
<dbReference type="Pfam" id="PF00282">
    <property type="entry name" value="Pyridoxal_deC"/>
    <property type="match status" value="1"/>
</dbReference>
<comment type="similarity">
    <text evidence="2">Belongs to the group II decarboxylase family.</text>
</comment>
<evidence type="ECO:0000256" key="2">
    <source>
        <dbReference type="ARBA" id="ARBA00009533"/>
    </source>
</evidence>
<dbReference type="GO" id="GO:1901162">
    <property type="term" value="P:primary amino compound biosynthetic process"/>
    <property type="evidence" value="ECO:0007669"/>
    <property type="project" value="UniProtKB-ARBA"/>
</dbReference>
<evidence type="ECO:0000313" key="9">
    <source>
        <dbReference type="Proteomes" id="UP000729402"/>
    </source>
</evidence>
<evidence type="ECO:0000256" key="3">
    <source>
        <dbReference type="ARBA" id="ARBA00022793"/>
    </source>
</evidence>
<protein>
    <recommendedName>
        <fullName evidence="10">Tyrosine decarboxylase</fullName>
    </recommendedName>
</protein>
<dbReference type="AlphaFoldDB" id="A0A8J5VDA7"/>
<keyword evidence="3" id="KW-0210">Decarboxylase</keyword>
<comment type="cofactor">
    <cofactor evidence="1 6">
        <name>pyridoxal 5'-phosphate</name>
        <dbReference type="ChEBI" id="CHEBI:597326"/>
    </cofactor>
</comment>
<keyword evidence="4 6" id="KW-0663">Pyridoxal phosphate</keyword>
<feature type="modified residue" description="N6-(pyridoxal phosphate)lysine" evidence="6">
    <location>
        <position position="336"/>
    </location>
</feature>
<evidence type="ECO:0000256" key="5">
    <source>
        <dbReference type="ARBA" id="ARBA00023239"/>
    </source>
</evidence>
<gene>
    <name evidence="8" type="ORF">GUJ93_ZPchr0001g32263</name>
</gene>
<dbReference type="InterPro" id="IPR002129">
    <property type="entry name" value="PyrdxlP-dep_de-COase"/>
</dbReference>
<comment type="caution">
    <text evidence="8">The sequence shown here is derived from an EMBL/GenBank/DDBJ whole genome shotgun (WGS) entry which is preliminary data.</text>
</comment>
<dbReference type="GO" id="GO:0005737">
    <property type="term" value="C:cytoplasm"/>
    <property type="evidence" value="ECO:0007669"/>
    <property type="project" value="TreeGrafter"/>
</dbReference>
<accession>A0A8J5VDA7</accession>
<evidence type="ECO:0000256" key="4">
    <source>
        <dbReference type="ARBA" id="ARBA00022898"/>
    </source>
</evidence>
<sequence length="618" mass="66815">MAPPSHCHTFNGGAPLPPQNGAISVDTPATAQCARMLDAEEFRRQGHQVVDFIADYLAGLGEYPVHPSVTPGFLRRQLPADAPSRPEPDAFAAALRDVRDIILPGLTHWQSPRHFAHFPASSSTVGALGEALAAGINVVPFTWAASPAATELEMVVIDWLGKALHLPGSLLFAGGGGGTILGTSCEAILCALVAARDRKLAEIGGKRIGDLVVYGSDQTHFAFRKAARIAGIQRDHCREIPTYRDDMFALSPAELRAAMQGDVDAGLVPLFLCATVGTTQTTAVDPIRELCTVAATHGVWVHVDAAYAGSALVCPEFRDVIAGAEAVDSFSMNAHKWLLANNDCCAMWVKTPSALVSALGTEQEYILKDAAADGHDVVDYKDWSTTLTRRFRALKLWLVLRCYGVEGLRCHVRSHVRMAAAFEGMVRADARFELVTPRRFALVCFRLRSPEKYGGEKTANELNRRLLEEVNAASSGPYMSSGKVGGVYMLRCAVGSTLTEERHVRDAWKVVQDRATSLLRKMEIIYSVLVKPRNGRGDTAKAAAGARDDDDSAKKARARQLTVRTTSINGAGCRPAEEEDADGARRQPYGKLAVEDLYAVVVIGEATPVNFSSRRRAK</sequence>
<feature type="region of interest" description="Disordered" evidence="7">
    <location>
        <begin position="535"/>
        <end position="559"/>
    </location>
</feature>
<dbReference type="PANTHER" id="PTHR11999:SF96">
    <property type="entry name" value="TYROSINE DECARBOXYLASE"/>
    <property type="match status" value="1"/>
</dbReference>
<dbReference type="GO" id="GO:0030170">
    <property type="term" value="F:pyridoxal phosphate binding"/>
    <property type="evidence" value="ECO:0007669"/>
    <property type="project" value="InterPro"/>
</dbReference>
<dbReference type="OrthoDB" id="639767at2759"/>
<evidence type="ECO:0000313" key="8">
    <source>
        <dbReference type="EMBL" id="KAG8055261.1"/>
    </source>
</evidence>
<evidence type="ECO:0000256" key="6">
    <source>
        <dbReference type="PIRSR" id="PIRSR602129-50"/>
    </source>
</evidence>